<dbReference type="InterPro" id="IPR011766">
    <property type="entry name" value="TPP_enzyme_TPP-bd"/>
</dbReference>
<dbReference type="PIRSF" id="PIRSF004983">
    <property type="entry name" value="MenD"/>
    <property type="match status" value="1"/>
</dbReference>
<keyword evidence="1" id="KW-0808">Transferase</keyword>
<dbReference type="Pfam" id="PF02776">
    <property type="entry name" value="TPP_enzyme_N"/>
    <property type="match status" value="1"/>
</dbReference>
<dbReference type="InterPro" id="IPR029061">
    <property type="entry name" value="THDP-binding"/>
</dbReference>
<dbReference type="InterPro" id="IPR032264">
    <property type="entry name" value="MenD_middle"/>
</dbReference>
<evidence type="ECO:0000256" key="4">
    <source>
        <dbReference type="ARBA" id="ARBA00023052"/>
    </source>
</evidence>
<dbReference type="AlphaFoldDB" id="A0A6J7C3E8"/>
<evidence type="ECO:0000313" key="9">
    <source>
        <dbReference type="EMBL" id="CAB4362447.1"/>
    </source>
</evidence>
<dbReference type="CDD" id="cd02009">
    <property type="entry name" value="TPP_SHCHC_synthase"/>
    <property type="match status" value="1"/>
</dbReference>
<feature type="domain" description="Thiamine pyrophosphate enzyme N-terminal TPP-binding" evidence="7">
    <location>
        <begin position="28"/>
        <end position="138"/>
    </location>
</feature>
<proteinExistence type="inferred from homology"/>
<dbReference type="NCBIfam" id="TIGR00173">
    <property type="entry name" value="menD"/>
    <property type="match status" value="1"/>
</dbReference>
<dbReference type="Gene3D" id="3.40.50.970">
    <property type="match status" value="2"/>
</dbReference>
<dbReference type="Pfam" id="PF16582">
    <property type="entry name" value="TPP_enzyme_M_2"/>
    <property type="match status" value="1"/>
</dbReference>
<dbReference type="InterPro" id="IPR012001">
    <property type="entry name" value="Thiamin_PyroP_enz_TPP-bd_dom"/>
</dbReference>
<dbReference type="SUPFAM" id="SSF52467">
    <property type="entry name" value="DHS-like NAD/FAD-binding domain"/>
    <property type="match status" value="1"/>
</dbReference>
<feature type="domain" description="Menaquinone biosynthesis protein MenD middle" evidence="8">
    <location>
        <begin position="226"/>
        <end position="388"/>
    </location>
</feature>
<dbReference type="HAMAP" id="MF_01659">
    <property type="entry name" value="MenD"/>
    <property type="match status" value="1"/>
</dbReference>
<dbReference type="Pfam" id="PF02775">
    <property type="entry name" value="TPP_enzyme_C"/>
    <property type="match status" value="1"/>
</dbReference>
<dbReference type="GO" id="GO:0046872">
    <property type="term" value="F:metal ion binding"/>
    <property type="evidence" value="ECO:0007669"/>
    <property type="project" value="UniProtKB-KW"/>
</dbReference>
<dbReference type="GO" id="GO:0070204">
    <property type="term" value="F:2-succinyl-5-enolpyruvyl-6-hydroxy-3-cyclohexene-1-carboxylic-acid synthase activity"/>
    <property type="evidence" value="ECO:0007669"/>
    <property type="project" value="InterPro"/>
</dbReference>
<dbReference type="GO" id="GO:0030976">
    <property type="term" value="F:thiamine pyrophosphate binding"/>
    <property type="evidence" value="ECO:0007669"/>
    <property type="project" value="InterPro"/>
</dbReference>
<dbReference type="EMBL" id="CAESGF010000001">
    <property type="protein sequence ID" value="CAB4362447.1"/>
    <property type="molecule type" value="Genomic_DNA"/>
</dbReference>
<evidence type="ECO:0000256" key="1">
    <source>
        <dbReference type="ARBA" id="ARBA00022679"/>
    </source>
</evidence>
<protein>
    <submittedName>
        <fullName evidence="12">Unannotated protein</fullName>
    </submittedName>
</protein>
<evidence type="ECO:0000256" key="2">
    <source>
        <dbReference type="ARBA" id="ARBA00022723"/>
    </source>
</evidence>
<organism evidence="12">
    <name type="scientific">freshwater metagenome</name>
    <dbReference type="NCBI Taxonomy" id="449393"/>
    <lineage>
        <taxon>unclassified sequences</taxon>
        <taxon>metagenomes</taxon>
        <taxon>ecological metagenomes</taxon>
    </lineage>
</organism>
<dbReference type="EMBL" id="CAFBMT010000002">
    <property type="protein sequence ID" value="CAB4913309.1"/>
    <property type="molecule type" value="Genomic_DNA"/>
</dbReference>
<dbReference type="PANTHER" id="PTHR42916:SF1">
    <property type="entry name" value="PROTEIN PHYLLO, CHLOROPLASTIC"/>
    <property type="match status" value="1"/>
</dbReference>
<keyword evidence="2" id="KW-0479">Metal-binding</keyword>
<evidence type="ECO:0000259" key="8">
    <source>
        <dbReference type="Pfam" id="PF16582"/>
    </source>
</evidence>
<dbReference type="EMBL" id="CAFBIY010000089">
    <property type="protein sequence ID" value="CAB4851661.1"/>
    <property type="molecule type" value="Genomic_DNA"/>
</dbReference>
<dbReference type="Gene3D" id="3.40.50.1220">
    <property type="entry name" value="TPP-binding domain"/>
    <property type="match status" value="1"/>
</dbReference>
<evidence type="ECO:0000256" key="5">
    <source>
        <dbReference type="ARBA" id="ARBA00023211"/>
    </source>
</evidence>
<dbReference type="CDD" id="cd07037">
    <property type="entry name" value="TPP_PYR_MenD"/>
    <property type="match status" value="1"/>
</dbReference>
<keyword evidence="3" id="KW-0460">Magnesium</keyword>
<dbReference type="InterPro" id="IPR029035">
    <property type="entry name" value="DHS-like_NAD/FAD-binding_dom"/>
</dbReference>
<evidence type="ECO:0000313" key="11">
    <source>
        <dbReference type="EMBL" id="CAB4827808.1"/>
    </source>
</evidence>
<keyword evidence="5" id="KW-0464">Manganese</keyword>
<evidence type="ECO:0000259" key="6">
    <source>
        <dbReference type="Pfam" id="PF02775"/>
    </source>
</evidence>
<name>A0A6J7C3E8_9ZZZZ</name>
<keyword evidence="4" id="KW-0786">Thiamine pyrophosphate</keyword>
<dbReference type="EMBL" id="CAEZYF010000019">
    <property type="protein sequence ID" value="CAB4735839.1"/>
    <property type="molecule type" value="Genomic_DNA"/>
</dbReference>
<sequence>MTQQSTTVPANGMSGEPADVQATFCATVVDQWVHMGLRHAVIAPGSRSTPMALALATRSDLDVQVVHDERSASFIALGIALATGVPAALLCTSGTAATHFHGAVVEADLSGVPMLVLTADRPPELQGIGAPQTIDQIDLYGAVVRCFADPGVPEAVDAHVWREWAADWWMSAVDGDPGPVHINLQFRDPLIGTPSALPPVVDWPAVDPDSWFMMRPEIAGLAGMIDQRRGIIIAGAGVDDPAAVEALAAALQWPVLADPRSGCRHLPQAVCCFDSLLRHAPFARDHVPAAVLHLGAPPASKVLGQWLQSSGATHVQVHSQQRILDPLGIITERVYGRPSTLCTELLPLVTGATGTPWLARWQHAERRAQHAISDTLRAERDLSEPAVSRWLSTGGENLVVSSSMPVRDLEWFGRGEVRTTVHANRGANGIDGVIATGIGVALGSGRPTVVHLGDVAFCHDQSSLTALGARGLPLTIVVSDNDGGGIFSFLSQANALPAERFEQLFGTPHGTDVLALAAAHGLVGRTVVDLVGLEAAIADRSVTVVRVASQRAANVTTHDRLHAAVADALG</sequence>
<gene>
    <name evidence="10" type="ORF">UFOPK2656_02529</name>
    <name evidence="11" type="ORF">UFOPK3099_01816</name>
    <name evidence="12" type="ORF">UFOPK3267_01640</name>
    <name evidence="13" type="ORF">UFOPK3651_00353</name>
    <name evidence="9" type="ORF">UFOPK4189_00222</name>
</gene>
<accession>A0A6J7C3E8</accession>
<reference evidence="12" key="1">
    <citation type="submission" date="2020-05" db="EMBL/GenBank/DDBJ databases">
        <authorList>
            <person name="Chiriac C."/>
            <person name="Salcher M."/>
            <person name="Ghai R."/>
            <person name="Kavagutti S V."/>
        </authorList>
    </citation>
    <scope>NUCLEOTIDE SEQUENCE</scope>
</reference>
<evidence type="ECO:0000313" key="13">
    <source>
        <dbReference type="EMBL" id="CAB4913309.1"/>
    </source>
</evidence>
<evidence type="ECO:0000313" key="12">
    <source>
        <dbReference type="EMBL" id="CAB4851661.1"/>
    </source>
</evidence>
<evidence type="ECO:0000313" key="10">
    <source>
        <dbReference type="EMBL" id="CAB4735839.1"/>
    </source>
</evidence>
<evidence type="ECO:0000259" key="7">
    <source>
        <dbReference type="Pfam" id="PF02776"/>
    </source>
</evidence>
<evidence type="ECO:0000256" key="3">
    <source>
        <dbReference type="ARBA" id="ARBA00022842"/>
    </source>
</evidence>
<dbReference type="EMBL" id="CAFAAV010000149">
    <property type="protein sequence ID" value="CAB4827808.1"/>
    <property type="molecule type" value="Genomic_DNA"/>
</dbReference>
<dbReference type="GO" id="GO:0009234">
    <property type="term" value="P:menaquinone biosynthetic process"/>
    <property type="evidence" value="ECO:0007669"/>
    <property type="project" value="InterPro"/>
</dbReference>
<dbReference type="SUPFAM" id="SSF52518">
    <property type="entry name" value="Thiamin diphosphate-binding fold (THDP-binding)"/>
    <property type="match status" value="2"/>
</dbReference>
<dbReference type="PANTHER" id="PTHR42916">
    <property type="entry name" value="2-SUCCINYL-5-ENOLPYRUVYL-6-HYDROXY-3-CYCLOHEXENE-1-CARBOXYLATE SYNTHASE"/>
    <property type="match status" value="1"/>
</dbReference>
<dbReference type="InterPro" id="IPR004433">
    <property type="entry name" value="MenaQ_synth_MenD"/>
</dbReference>
<feature type="domain" description="Thiamine pyrophosphate enzyme TPP-binding" evidence="6">
    <location>
        <begin position="432"/>
        <end position="538"/>
    </location>
</feature>